<proteinExistence type="predicted"/>
<comment type="caution">
    <text evidence="4">The sequence shown here is derived from an EMBL/GenBank/DDBJ whole genome shotgun (WGS) entry which is preliminary data.</text>
</comment>
<evidence type="ECO:0000259" key="3">
    <source>
        <dbReference type="Pfam" id="PF20033"/>
    </source>
</evidence>
<evidence type="ECO:0000256" key="2">
    <source>
        <dbReference type="SAM" id="SignalP"/>
    </source>
</evidence>
<gene>
    <name evidence="4" type="ORF">V3391_13300</name>
</gene>
<dbReference type="PROSITE" id="PS51257">
    <property type="entry name" value="PROKAR_LIPOPROTEIN"/>
    <property type="match status" value="1"/>
</dbReference>
<dbReference type="PROSITE" id="PS50088">
    <property type="entry name" value="ANK_REPEAT"/>
    <property type="match status" value="1"/>
</dbReference>
<dbReference type="SUPFAM" id="SSF48403">
    <property type="entry name" value="Ankyrin repeat"/>
    <property type="match status" value="1"/>
</dbReference>
<feature type="domain" description="DUF6438" evidence="3">
    <location>
        <begin position="164"/>
        <end position="278"/>
    </location>
</feature>
<protein>
    <submittedName>
        <fullName evidence="4">Ankyrin repeat domain-containing protein</fullName>
    </submittedName>
</protein>
<dbReference type="PROSITE" id="PS50297">
    <property type="entry name" value="ANK_REP_REGION"/>
    <property type="match status" value="1"/>
</dbReference>
<dbReference type="Pfam" id="PF20033">
    <property type="entry name" value="DUF6438"/>
    <property type="match status" value="1"/>
</dbReference>
<evidence type="ECO:0000256" key="1">
    <source>
        <dbReference type="PROSITE-ProRule" id="PRU00023"/>
    </source>
</evidence>
<name>A0ABU7WI41_9GAMM</name>
<accession>A0ABU7WI41</accession>
<feature type="signal peptide" evidence="2">
    <location>
        <begin position="1"/>
        <end position="16"/>
    </location>
</feature>
<dbReference type="InterPro" id="IPR045497">
    <property type="entry name" value="DUF6438"/>
</dbReference>
<dbReference type="SMART" id="SM00248">
    <property type="entry name" value="ANK"/>
    <property type="match status" value="1"/>
</dbReference>
<dbReference type="InterPro" id="IPR002110">
    <property type="entry name" value="Ankyrin_rpt"/>
</dbReference>
<evidence type="ECO:0000313" key="5">
    <source>
        <dbReference type="Proteomes" id="UP001358324"/>
    </source>
</evidence>
<sequence length="559" mass="61793">MKIGNLLGFPSLSALATTVLLGCSETTPGQPLDASHAQVPACVEGQPAGIAPTASEIAAHRRYDVPLLTIAEPHDPERIWGLTLVLQVDRSGSVTCYRAEDEFGDRQPMTNEHRVLLRGMRTWRFEPFLQEGAPVPAIVREQVYEQRLPHTHRSPPGVPLDQVKISLRRTGCFGSCPAYSVEIQGDGAVTYEGHGWVDVEGVHRYEIPPSQVALLVADITRRNLWSMDSSYRAPVTDNPTHVLTLRMGEHVHRIDDYAGVMIGMPRDIREFQAHVDKVGQVEAWTRLSVAAVDRLQQEGFDFRSPAAGDLLARAVENDAGQDDQAMLLLIEYGAPLQDGTSNGLQTAPAEPSLLDRALENHRLLLVSPLIERGALKTKGALDPHKLDSAFRAAIRGGRLAAVQAIWDQGGHGVQPALLFTEQPDQMTKDVPVTFLLARRYGDEGWEGLRIAQWLAARGVDLKARGASRTTLLHVAVRAGDIEFVRFLLNQKFDVNAPGEFDLPALGTATNEDIALMLLQHGSDWQMDDNGSGFLRYARDQHWNRVLAWLKDRQEPKLPR</sequence>
<feature type="repeat" description="ANK" evidence="1">
    <location>
        <begin position="467"/>
        <end position="499"/>
    </location>
</feature>
<dbReference type="Pfam" id="PF12796">
    <property type="entry name" value="Ank_2"/>
    <property type="match status" value="1"/>
</dbReference>
<dbReference type="InterPro" id="IPR036770">
    <property type="entry name" value="Ankyrin_rpt-contain_sf"/>
</dbReference>
<keyword evidence="5" id="KW-1185">Reference proteome</keyword>
<feature type="chain" id="PRO_5046434365" evidence="2">
    <location>
        <begin position="17"/>
        <end position="559"/>
    </location>
</feature>
<dbReference type="Proteomes" id="UP001358324">
    <property type="component" value="Unassembled WGS sequence"/>
</dbReference>
<evidence type="ECO:0000313" key="4">
    <source>
        <dbReference type="EMBL" id="MEF3083183.1"/>
    </source>
</evidence>
<dbReference type="Gene3D" id="1.25.40.20">
    <property type="entry name" value="Ankyrin repeat-containing domain"/>
    <property type="match status" value="1"/>
</dbReference>
<dbReference type="RefSeq" id="WP_332078913.1">
    <property type="nucleotide sequence ID" value="NZ_JAZHBM010000003.1"/>
</dbReference>
<reference evidence="4 5" key="1">
    <citation type="submission" date="2024-01" db="EMBL/GenBank/DDBJ databases">
        <title>Novel species of the genus Luteimonas isolated from rivers.</title>
        <authorList>
            <person name="Lu H."/>
        </authorList>
    </citation>
    <scope>NUCLEOTIDE SEQUENCE [LARGE SCALE GENOMIC DNA]</scope>
    <source>
        <strain evidence="4 5">SMYT11W</strain>
    </source>
</reference>
<keyword evidence="2" id="KW-0732">Signal</keyword>
<dbReference type="EMBL" id="JAZHBM010000003">
    <property type="protein sequence ID" value="MEF3083183.1"/>
    <property type="molecule type" value="Genomic_DNA"/>
</dbReference>
<organism evidence="4 5">
    <name type="scientific">Luteimonas flava</name>
    <dbReference type="NCBI Taxonomy" id="3115822"/>
    <lineage>
        <taxon>Bacteria</taxon>
        <taxon>Pseudomonadati</taxon>
        <taxon>Pseudomonadota</taxon>
        <taxon>Gammaproteobacteria</taxon>
        <taxon>Lysobacterales</taxon>
        <taxon>Lysobacteraceae</taxon>
        <taxon>Luteimonas</taxon>
    </lineage>
</organism>
<keyword evidence="1" id="KW-0040">ANK repeat</keyword>